<proteinExistence type="predicted"/>
<sequence>MAHTNGRVLENTEEYIHFMVRCAAEIVHCGQPWLVHQNGICMLCNDRELETHMHLFFKCRFSRACIAYCRRQVKLLWPHSDWTTCILWASRQWLGKHPVNVAYRQILASLVYHIWQERNNRRFGSIIRDPNTVAHQATNQIKARILSHPRQNIA</sequence>
<reference evidence="1" key="1">
    <citation type="submission" date="2020-06" db="EMBL/GenBank/DDBJ databases">
        <authorList>
            <person name="Li T."/>
            <person name="Hu X."/>
            <person name="Zhang T."/>
            <person name="Song X."/>
            <person name="Zhang H."/>
            <person name="Dai N."/>
            <person name="Sheng W."/>
            <person name="Hou X."/>
            <person name="Wei L."/>
        </authorList>
    </citation>
    <scope>NUCLEOTIDE SEQUENCE</scope>
    <source>
        <strain evidence="1">G01</strain>
        <tissue evidence="1">Leaf</tissue>
    </source>
</reference>
<evidence type="ECO:0008006" key="2">
    <source>
        <dbReference type="Google" id="ProtNLM"/>
    </source>
</evidence>
<reference evidence="1" key="2">
    <citation type="journal article" date="2024" name="Plant">
        <title>Genomic evolution and insights into agronomic trait innovations of Sesamum species.</title>
        <authorList>
            <person name="Miao H."/>
            <person name="Wang L."/>
            <person name="Qu L."/>
            <person name="Liu H."/>
            <person name="Sun Y."/>
            <person name="Le M."/>
            <person name="Wang Q."/>
            <person name="Wei S."/>
            <person name="Zheng Y."/>
            <person name="Lin W."/>
            <person name="Duan Y."/>
            <person name="Cao H."/>
            <person name="Xiong S."/>
            <person name="Wang X."/>
            <person name="Wei L."/>
            <person name="Li C."/>
            <person name="Ma Q."/>
            <person name="Ju M."/>
            <person name="Zhao R."/>
            <person name="Li G."/>
            <person name="Mu C."/>
            <person name="Tian Q."/>
            <person name="Mei H."/>
            <person name="Zhang T."/>
            <person name="Gao T."/>
            <person name="Zhang H."/>
        </authorList>
    </citation>
    <scope>NUCLEOTIDE SEQUENCE</scope>
    <source>
        <strain evidence="1">G01</strain>
    </source>
</reference>
<dbReference type="AlphaFoldDB" id="A0AAW2II59"/>
<comment type="caution">
    <text evidence="1">The sequence shown here is derived from an EMBL/GenBank/DDBJ whole genome shotgun (WGS) entry which is preliminary data.</text>
</comment>
<accession>A0AAW2II59</accession>
<name>A0AAW2II59_9LAMI</name>
<gene>
    <name evidence="1" type="ORF">Sangu_2978800</name>
</gene>
<protein>
    <recommendedName>
        <fullName evidence="2">Reverse transcriptase zinc-binding domain-containing protein</fullName>
    </recommendedName>
</protein>
<organism evidence="1">
    <name type="scientific">Sesamum angustifolium</name>
    <dbReference type="NCBI Taxonomy" id="2727405"/>
    <lineage>
        <taxon>Eukaryota</taxon>
        <taxon>Viridiplantae</taxon>
        <taxon>Streptophyta</taxon>
        <taxon>Embryophyta</taxon>
        <taxon>Tracheophyta</taxon>
        <taxon>Spermatophyta</taxon>
        <taxon>Magnoliopsida</taxon>
        <taxon>eudicotyledons</taxon>
        <taxon>Gunneridae</taxon>
        <taxon>Pentapetalae</taxon>
        <taxon>asterids</taxon>
        <taxon>lamiids</taxon>
        <taxon>Lamiales</taxon>
        <taxon>Pedaliaceae</taxon>
        <taxon>Sesamum</taxon>
    </lineage>
</organism>
<evidence type="ECO:0000313" key="1">
    <source>
        <dbReference type="EMBL" id="KAL0281982.1"/>
    </source>
</evidence>
<dbReference type="EMBL" id="JACGWK010001861">
    <property type="protein sequence ID" value="KAL0281982.1"/>
    <property type="molecule type" value="Genomic_DNA"/>
</dbReference>
<feature type="non-terminal residue" evidence="1">
    <location>
        <position position="154"/>
    </location>
</feature>